<proteinExistence type="predicted"/>
<evidence type="ECO:0000313" key="2">
    <source>
        <dbReference type="EMBL" id="VAH76127.1"/>
    </source>
</evidence>
<accession>A0A9R1QGE6</accession>
<dbReference type="Proteomes" id="UP000324705">
    <property type="component" value="Chromosome 3B"/>
</dbReference>
<dbReference type="Gramene" id="TRITD3Bv1G094220.9">
    <property type="protein sequence ID" value="TRITD3Bv1G094220.9"/>
    <property type="gene ID" value="TRITD3Bv1G094220"/>
</dbReference>
<dbReference type="PANTHER" id="PTHR36893">
    <property type="entry name" value="OS01G0275950 PROTEIN"/>
    <property type="match status" value="1"/>
</dbReference>
<gene>
    <name evidence="2" type="ORF">TRITD_3Bv1G094220</name>
</gene>
<evidence type="ECO:0000256" key="1">
    <source>
        <dbReference type="SAM" id="SignalP"/>
    </source>
</evidence>
<dbReference type="PANTHER" id="PTHR36893:SF1">
    <property type="entry name" value="BULB-TYPE LECTIN DOMAIN-CONTAINING PROTEIN"/>
    <property type="match status" value="1"/>
</dbReference>
<feature type="signal peptide" evidence="1">
    <location>
        <begin position="1"/>
        <end position="30"/>
    </location>
</feature>
<dbReference type="EMBL" id="LT934116">
    <property type="protein sequence ID" value="VAH76127.1"/>
    <property type="molecule type" value="Genomic_DNA"/>
</dbReference>
<sequence>MAMAGPACRFLSFFLCFVACLIVMESALYAHSWCTPHPNPRGEAAFKQKTHKFWEYQEQSNTWVEISMPFNLMSCINGTCTKVGSIKQPQSKHGRASISSQEKDTDPLLPIRKRISLARMSESSVWVTGQSGSIYERFWNGVMWVIAPHELPTAAGYATATFIVNTTILALSEAGILYQVSISSTNSQ</sequence>
<keyword evidence="1" id="KW-0732">Signal</keyword>
<organism evidence="2 3">
    <name type="scientific">Triticum turgidum subsp. durum</name>
    <name type="common">Durum wheat</name>
    <name type="synonym">Triticum durum</name>
    <dbReference type="NCBI Taxonomy" id="4567"/>
    <lineage>
        <taxon>Eukaryota</taxon>
        <taxon>Viridiplantae</taxon>
        <taxon>Streptophyta</taxon>
        <taxon>Embryophyta</taxon>
        <taxon>Tracheophyta</taxon>
        <taxon>Spermatophyta</taxon>
        <taxon>Magnoliopsida</taxon>
        <taxon>Liliopsida</taxon>
        <taxon>Poales</taxon>
        <taxon>Poaceae</taxon>
        <taxon>BOP clade</taxon>
        <taxon>Pooideae</taxon>
        <taxon>Triticodae</taxon>
        <taxon>Triticeae</taxon>
        <taxon>Triticinae</taxon>
        <taxon>Triticum</taxon>
    </lineage>
</organism>
<reference evidence="2 3" key="1">
    <citation type="submission" date="2017-09" db="EMBL/GenBank/DDBJ databases">
        <authorList>
            <consortium name="International Durum Wheat Genome Sequencing Consortium (IDWGSC)"/>
            <person name="Milanesi L."/>
        </authorList>
    </citation>
    <scope>NUCLEOTIDE SEQUENCE [LARGE SCALE GENOMIC DNA]</scope>
    <source>
        <strain evidence="3">cv. Svevo</strain>
    </source>
</reference>
<feature type="chain" id="PRO_5040204717" evidence="1">
    <location>
        <begin position="31"/>
        <end position="188"/>
    </location>
</feature>
<protein>
    <submittedName>
        <fullName evidence="2">Uncharacterized protein</fullName>
    </submittedName>
</protein>
<dbReference type="AlphaFoldDB" id="A0A9R1QGE6"/>
<keyword evidence="3" id="KW-1185">Reference proteome</keyword>
<name>A0A9R1QGE6_TRITD</name>
<evidence type="ECO:0000313" key="3">
    <source>
        <dbReference type="Proteomes" id="UP000324705"/>
    </source>
</evidence>